<dbReference type="PROSITE" id="PS51186">
    <property type="entry name" value="GNAT"/>
    <property type="match status" value="1"/>
</dbReference>
<name>A0ABS6JGI3_9BACI</name>
<dbReference type="InterPro" id="IPR000182">
    <property type="entry name" value="GNAT_dom"/>
</dbReference>
<feature type="domain" description="N-acetyltransferase" evidence="3">
    <location>
        <begin position="1"/>
        <end position="172"/>
    </location>
</feature>
<proteinExistence type="predicted"/>
<dbReference type="InterPro" id="IPR050832">
    <property type="entry name" value="Bact_Acetyltransf"/>
</dbReference>
<accession>A0ABS6JGI3</accession>
<dbReference type="RefSeq" id="WP_217065308.1">
    <property type="nucleotide sequence ID" value="NZ_JAHQCS010000072.1"/>
</dbReference>
<dbReference type="PANTHER" id="PTHR43877">
    <property type="entry name" value="AMINOALKYLPHOSPHONATE N-ACETYLTRANSFERASE-RELATED-RELATED"/>
    <property type="match status" value="1"/>
</dbReference>
<keyword evidence="1" id="KW-0808">Transferase</keyword>
<evidence type="ECO:0000259" key="3">
    <source>
        <dbReference type="PROSITE" id="PS51186"/>
    </source>
</evidence>
<evidence type="ECO:0000256" key="2">
    <source>
        <dbReference type="ARBA" id="ARBA00023315"/>
    </source>
</evidence>
<keyword evidence="2" id="KW-0012">Acyltransferase</keyword>
<evidence type="ECO:0000256" key="1">
    <source>
        <dbReference type="ARBA" id="ARBA00022679"/>
    </source>
</evidence>
<keyword evidence="5" id="KW-1185">Reference proteome</keyword>
<evidence type="ECO:0000313" key="4">
    <source>
        <dbReference type="EMBL" id="MBU9711428.1"/>
    </source>
</evidence>
<gene>
    <name evidence="4" type="ORF">KS419_06755</name>
</gene>
<sequence>MKIRPAVIGDEKQIASVHVKSWQSAYRNILPDDFLSGLSVEQREKMWRSALERPLKEHGVYVAEDSCSQIIGFANGGPNRSKDSYPDFKGELNAIYLLEESWGNGTGSQLVEAVTHHLKGNGLTSMLVWAFADNPPARKFYEKLGAVFLGEGTININGIEYGEVVYGWKTMPF</sequence>
<dbReference type="EMBL" id="JAHQCS010000072">
    <property type="protein sequence ID" value="MBU9711428.1"/>
    <property type="molecule type" value="Genomic_DNA"/>
</dbReference>
<reference evidence="4 5" key="1">
    <citation type="submission" date="2021-06" db="EMBL/GenBank/DDBJ databases">
        <title>Bacillus sp. RD4P76, an endophyte from a halophyte.</title>
        <authorList>
            <person name="Sun J.-Q."/>
        </authorList>
    </citation>
    <scope>NUCLEOTIDE SEQUENCE [LARGE SCALE GENOMIC DNA]</scope>
    <source>
        <strain evidence="4 5">CGMCC 1.15917</strain>
    </source>
</reference>
<dbReference type="Pfam" id="PF00583">
    <property type="entry name" value="Acetyltransf_1"/>
    <property type="match status" value="1"/>
</dbReference>
<dbReference type="Proteomes" id="UP000784880">
    <property type="component" value="Unassembled WGS sequence"/>
</dbReference>
<protein>
    <submittedName>
        <fullName evidence="4">GNAT family N-acetyltransferase</fullName>
    </submittedName>
</protein>
<comment type="caution">
    <text evidence="4">The sequence shown here is derived from an EMBL/GenBank/DDBJ whole genome shotgun (WGS) entry which is preliminary data.</text>
</comment>
<evidence type="ECO:0000313" key="5">
    <source>
        <dbReference type="Proteomes" id="UP000784880"/>
    </source>
</evidence>
<organism evidence="4 5">
    <name type="scientific">Evansella tamaricis</name>
    <dbReference type="NCBI Taxonomy" id="2069301"/>
    <lineage>
        <taxon>Bacteria</taxon>
        <taxon>Bacillati</taxon>
        <taxon>Bacillota</taxon>
        <taxon>Bacilli</taxon>
        <taxon>Bacillales</taxon>
        <taxon>Bacillaceae</taxon>
        <taxon>Evansella</taxon>
    </lineage>
</organism>